<dbReference type="Gene3D" id="2.30.29.30">
    <property type="entry name" value="Pleckstrin-homology domain (PH domain)/Phosphotyrosine-binding domain (PTB)"/>
    <property type="match status" value="1"/>
</dbReference>
<feature type="domain" description="PH" evidence="1">
    <location>
        <begin position="76"/>
        <end position="213"/>
    </location>
</feature>
<comment type="caution">
    <text evidence="2">The sequence shown here is derived from an EMBL/GenBank/DDBJ whole genome shotgun (WGS) entry which is preliminary data.</text>
</comment>
<dbReference type="OrthoDB" id="47785at2759"/>
<reference evidence="2" key="1">
    <citation type="submission" date="2019-03" db="EMBL/GenBank/DDBJ databases">
        <title>Long read genome sequence of the mycoparasitic Pythium oligandrum ATCC 38472 isolated from sugarbeet rhizosphere.</title>
        <authorList>
            <person name="Gaulin E."/>
        </authorList>
    </citation>
    <scope>NUCLEOTIDE SEQUENCE</scope>
    <source>
        <strain evidence="2">ATCC 38472_TT</strain>
    </source>
</reference>
<evidence type="ECO:0000259" key="1">
    <source>
        <dbReference type="PROSITE" id="PS50003"/>
    </source>
</evidence>
<organism evidence="2 3">
    <name type="scientific">Pythium oligandrum</name>
    <name type="common">Mycoparasitic fungus</name>
    <dbReference type="NCBI Taxonomy" id="41045"/>
    <lineage>
        <taxon>Eukaryota</taxon>
        <taxon>Sar</taxon>
        <taxon>Stramenopiles</taxon>
        <taxon>Oomycota</taxon>
        <taxon>Peronosporomycetes</taxon>
        <taxon>Pythiales</taxon>
        <taxon>Pythiaceae</taxon>
        <taxon>Pythium</taxon>
    </lineage>
</organism>
<dbReference type="SUPFAM" id="SSF50729">
    <property type="entry name" value="PH domain-like"/>
    <property type="match status" value="1"/>
</dbReference>
<dbReference type="PROSITE" id="PS50003">
    <property type="entry name" value="PH_DOMAIN"/>
    <property type="match status" value="1"/>
</dbReference>
<dbReference type="InterPro" id="IPR011993">
    <property type="entry name" value="PH-like_dom_sf"/>
</dbReference>
<dbReference type="AlphaFoldDB" id="A0A8K1CIT7"/>
<evidence type="ECO:0000313" key="3">
    <source>
        <dbReference type="Proteomes" id="UP000794436"/>
    </source>
</evidence>
<dbReference type="InterPro" id="IPR001849">
    <property type="entry name" value="PH_domain"/>
</dbReference>
<keyword evidence="3" id="KW-1185">Reference proteome</keyword>
<protein>
    <recommendedName>
        <fullName evidence="1">PH domain-containing protein</fullName>
    </recommendedName>
</protein>
<gene>
    <name evidence="2" type="ORF">Poli38472_012981</name>
</gene>
<name>A0A8K1CIT7_PYTOL</name>
<dbReference type="EMBL" id="SPLM01000040">
    <property type="protein sequence ID" value="TMW64359.1"/>
    <property type="molecule type" value="Genomic_DNA"/>
</dbReference>
<sequence length="458" mass="52375">MDQWKQVQTESRELFMILRDQYTRHGAQYIQDLFPCVERLIHMTSEQAQLPDTTETRSIRWAYPLICRSLWAREMTVVMRGYVECAEWRALWRNQRREYLCLCDGATLYFFTSKMQCEEYLFELTRDVDDEDSKESETHKKILKENAPQQCIELGRNKWSIRKGEKSIDPDDAPDMRHAFALFDAQGKLKLILDVASENEANQWLGAIKSELNRSQLYAKIDQREYSISDNGTGGLKPSIAFANGSSIQDVEIPLRWLHRYIDELSSGSATRGRRTSSTMTQAKKDVRRDRLCLNGTLLTAMSLEDIVQALLIQIMSATKNAIAEIEAFQFAHLLLISSSRTQGGGDILDAIQLIFPGSHFCVCPDANVMEPILLDLSYDTNQTGDRKLVAEIRICMGYRILHAGQDDEGVVEMVKTDGRAIAQVQGQYYRRLVCDQDEWNCLEGVIQLQVIAQGEVE</sequence>
<dbReference type="Proteomes" id="UP000794436">
    <property type="component" value="Unassembled WGS sequence"/>
</dbReference>
<accession>A0A8K1CIT7</accession>
<proteinExistence type="predicted"/>
<evidence type="ECO:0000313" key="2">
    <source>
        <dbReference type="EMBL" id="TMW64359.1"/>
    </source>
</evidence>